<dbReference type="Pfam" id="PF07695">
    <property type="entry name" value="7TMR-DISM_7TM"/>
    <property type="match status" value="1"/>
</dbReference>
<feature type="transmembrane region" description="Helical" evidence="1">
    <location>
        <begin position="184"/>
        <end position="206"/>
    </location>
</feature>
<evidence type="ECO:0000313" key="6">
    <source>
        <dbReference type="Proteomes" id="UP001209713"/>
    </source>
</evidence>
<gene>
    <name evidence="5" type="ORF">OFY17_10500</name>
</gene>
<comment type="caution">
    <text evidence="5">The sequence shown here is derived from an EMBL/GenBank/DDBJ whole genome shotgun (WGS) entry which is preliminary data.</text>
</comment>
<evidence type="ECO:0008006" key="7">
    <source>
        <dbReference type="Google" id="ProtNLM"/>
    </source>
</evidence>
<keyword evidence="2" id="KW-0732">Signal</keyword>
<keyword evidence="1" id="KW-0472">Membrane</keyword>
<feature type="domain" description="7TM-DISM receptor extracellular" evidence="3">
    <location>
        <begin position="184"/>
        <end position="378"/>
    </location>
</feature>
<evidence type="ECO:0000259" key="4">
    <source>
        <dbReference type="Pfam" id="PF07696"/>
    </source>
</evidence>
<name>A0ABT2YU50_9GAMM</name>
<feature type="transmembrane region" description="Helical" evidence="1">
    <location>
        <begin position="364"/>
        <end position="384"/>
    </location>
</feature>
<keyword evidence="6" id="KW-1185">Reference proteome</keyword>
<proteinExistence type="predicted"/>
<dbReference type="Proteomes" id="UP001209713">
    <property type="component" value="Unassembled WGS sequence"/>
</dbReference>
<keyword evidence="1" id="KW-1133">Transmembrane helix</keyword>
<reference evidence="5 6" key="1">
    <citation type="submission" date="2022-10" db="EMBL/GenBank/DDBJ databases">
        <title>Marinomonas transparenta sp. nov. and Marinomonas sargassi sp. nov., isolated from marine alga (Sargassum natans (L.) Gaillon).</title>
        <authorList>
            <person name="Wang Y."/>
        </authorList>
    </citation>
    <scope>NUCLEOTIDE SEQUENCE [LARGE SCALE GENOMIC DNA]</scope>
    <source>
        <strain evidence="5 6">C2222</strain>
    </source>
</reference>
<evidence type="ECO:0000256" key="2">
    <source>
        <dbReference type="SAM" id="SignalP"/>
    </source>
</evidence>
<dbReference type="Pfam" id="PF07696">
    <property type="entry name" value="7TMR-DISMED2"/>
    <property type="match status" value="1"/>
</dbReference>
<keyword evidence="1" id="KW-0812">Transmembrane</keyword>
<feature type="chain" id="PRO_5045681604" description="7TM diverse intracellular signaling" evidence="2">
    <location>
        <begin position="20"/>
        <end position="764"/>
    </location>
</feature>
<feature type="transmembrane region" description="Helical" evidence="1">
    <location>
        <begin position="304"/>
        <end position="326"/>
    </location>
</feature>
<evidence type="ECO:0000259" key="3">
    <source>
        <dbReference type="Pfam" id="PF07695"/>
    </source>
</evidence>
<feature type="signal peptide" evidence="2">
    <location>
        <begin position="1"/>
        <end position="19"/>
    </location>
</feature>
<dbReference type="InterPro" id="IPR011622">
    <property type="entry name" value="7TMR_DISM_rcpt_extracell_dom2"/>
</dbReference>
<feature type="transmembrane region" description="Helical" evidence="1">
    <location>
        <begin position="338"/>
        <end position="358"/>
    </location>
</feature>
<feature type="transmembrane region" description="Helical" evidence="1">
    <location>
        <begin position="280"/>
        <end position="298"/>
    </location>
</feature>
<dbReference type="Gene3D" id="2.60.40.2380">
    <property type="match status" value="1"/>
</dbReference>
<organism evidence="5 6">
    <name type="scientific">Marinomonas sargassi</name>
    <dbReference type="NCBI Taxonomy" id="2984494"/>
    <lineage>
        <taxon>Bacteria</taxon>
        <taxon>Pseudomonadati</taxon>
        <taxon>Pseudomonadota</taxon>
        <taxon>Gammaproteobacteria</taxon>
        <taxon>Oceanospirillales</taxon>
        <taxon>Oceanospirillaceae</taxon>
        <taxon>Marinomonas</taxon>
    </lineage>
</organism>
<dbReference type="InterPro" id="IPR011623">
    <property type="entry name" value="7TMR_DISM_rcpt_extracell_dom1"/>
</dbReference>
<dbReference type="RefSeq" id="WP_263530685.1">
    <property type="nucleotide sequence ID" value="NZ_JAOVZB010000004.1"/>
</dbReference>
<dbReference type="EMBL" id="JAOVZB010000004">
    <property type="protein sequence ID" value="MCV2403310.1"/>
    <property type="molecule type" value="Genomic_DNA"/>
</dbReference>
<sequence>MLYRFILLFLLSASNLTWSATEIAILDDENNRVNLAEKSSYIIDTSAQLSISSIASDNHLKHFKPIQREFVHFSDINGNVWLRSDIAIRTATSSPVILEVVSPRLQILDIYLPSINSTQPIIELGGKRPYSNRQIKTFNYVFSLPANSPPVFTLYLKLASNGPINAQVQLKTLSELSESANKELLFNGLLTGVLCLLLLMNVAFFFKSLQPMHLAYAGFLLTIAIVHLAINDQLSQFFPNTLGAQDHLYYSALLLSFSFTTLFSRLYTDSKKLTKKTDTLLILLSLLSALLAISFSLLPEQLQVISILIMPTLLMVLLLFYAIYAFIKSLPFSGFHLVARLVLFTGYAVWSLSMYGIIPSMAALKWGLITTVIFEALIYLISMITQNSPLQNNRDYEPNRTQTEVLDLLSDLSSRLRRQINIIGGGLAHLEQATQSSSARQLLSSSKTANSNIQGLIERIDYLNDLKDNQYTEQIDPIPLNQLIDNAYSNFQRLDQDNSLLDIPTEDTDHVEILRNGKLIQHLIEVLALEFKHFTDQTLTLTVRHLVINREGVTVLEINCYPLPNRIQDASSFDLGISYINYLVQHLKGDVKISDKTSQKRINIRIPVVSHLRQLNHQMEIQNTFDVILFGQEDDDLQKTLSLLQEHPSRIEHFDTLEALLDNLSSPEKREAGSIILVFDNGGHIPHITQQRILPLMRPEDQCLLISDNVKMSLDYAKRLGFDDILLCSELDSQFMRKFAHLTQKGSRLKGNFMSRINTLRKAT</sequence>
<protein>
    <recommendedName>
        <fullName evidence="7">7TM diverse intracellular signaling</fullName>
    </recommendedName>
</protein>
<evidence type="ECO:0000256" key="1">
    <source>
        <dbReference type="SAM" id="Phobius"/>
    </source>
</evidence>
<accession>A0ABT2YU50</accession>
<feature type="domain" description="7TM-DISM receptor extracellular" evidence="4">
    <location>
        <begin position="38"/>
        <end position="170"/>
    </location>
</feature>
<feature type="transmembrane region" description="Helical" evidence="1">
    <location>
        <begin position="213"/>
        <end position="230"/>
    </location>
</feature>
<evidence type="ECO:0000313" key="5">
    <source>
        <dbReference type="EMBL" id="MCV2403310.1"/>
    </source>
</evidence>